<evidence type="ECO:0000313" key="13">
    <source>
        <dbReference type="EMBL" id="CAF2035525.1"/>
    </source>
</evidence>
<dbReference type="AlphaFoldDB" id="A0A815EMV4"/>
<dbReference type="GO" id="GO:0008270">
    <property type="term" value="F:zinc ion binding"/>
    <property type="evidence" value="ECO:0007669"/>
    <property type="project" value="UniProtKB-KW"/>
</dbReference>
<dbReference type="Proteomes" id="UP000663856">
    <property type="component" value="Unassembled WGS sequence"/>
</dbReference>
<organism evidence="10 15">
    <name type="scientific">Rotaria magnacalcarata</name>
    <dbReference type="NCBI Taxonomy" id="392030"/>
    <lineage>
        <taxon>Eukaryota</taxon>
        <taxon>Metazoa</taxon>
        <taxon>Spiralia</taxon>
        <taxon>Gnathifera</taxon>
        <taxon>Rotifera</taxon>
        <taxon>Eurotatoria</taxon>
        <taxon>Bdelloidea</taxon>
        <taxon>Philodinida</taxon>
        <taxon>Philodinidae</taxon>
        <taxon>Rotaria</taxon>
    </lineage>
</organism>
<evidence type="ECO:0000256" key="1">
    <source>
        <dbReference type="ARBA" id="ARBA00022723"/>
    </source>
</evidence>
<dbReference type="Proteomes" id="UP000663855">
    <property type="component" value="Unassembled WGS sequence"/>
</dbReference>
<dbReference type="OrthoDB" id="9996608at2759"/>
<reference evidence="10" key="1">
    <citation type="submission" date="2021-02" db="EMBL/GenBank/DDBJ databases">
        <authorList>
            <person name="Nowell W R."/>
        </authorList>
    </citation>
    <scope>NUCLEOTIDE SEQUENCE</scope>
</reference>
<protein>
    <recommendedName>
        <fullName evidence="9">Nuclear receptor domain-containing protein</fullName>
    </recommendedName>
</protein>
<dbReference type="Proteomes" id="UP000663834">
    <property type="component" value="Unassembled WGS sequence"/>
</dbReference>
<dbReference type="InterPro" id="IPR001628">
    <property type="entry name" value="Znf_hrmn_rcpt"/>
</dbReference>
<evidence type="ECO:0000256" key="4">
    <source>
        <dbReference type="ARBA" id="ARBA00023015"/>
    </source>
</evidence>
<evidence type="ECO:0000256" key="3">
    <source>
        <dbReference type="ARBA" id="ARBA00022833"/>
    </source>
</evidence>
<proteinExistence type="predicted"/>
<evidence type="ECO:0000313" key="12">
    <source>
        <dbReference type="EMBL" id="CAF2004267.1"/>
    </source>
</evidence>
<dbReference type="PROSITE" id="PS51030">
    <property type="entry name" value="NUCLEAR_REC_DBD_2"/>
    <property type="match status" value="1"/>
</dbReference>
<dbReference type="SMART" id="SM00399">
    <property type="entry name" value="ZnF_C4"/>
    <property type="match status" value="1"/>
</dbReference>
<dbReference type="Pfam" id="PF00105">
    <property type="entry name" value="zf-C4"/>
    <property type="match status" value="1"/>
</dbReference>
<dbReference type="EMBL" id="CAJNRE010003102">
    <property type="protein sequence ID" value="CAF2004267.1"/>
    <property type="molecule type" value="Genomic_DNA"/>
</dbReference>
<evidence type="ECO:0000256" key="5">
    <source>
        <dbReference type="ARBA" id="ARBA00023125"/>
    </source>
</evidence>
<evidence type="ECO:0000259" key="9">
    <source>
        <dbReference type="PROSITE" id="PS51030"/>
    </source>
</evidence>
<dbReference type="PANTHER" id="PTHR24082:SF283">
    <property type="entry name" value="NUCLEAR HORMONE RECEPTOR HR96"/>
    <property type="match status" value="1"/>
</dbReference>
<comment type="caution">
    <text evidence="10">The sequence shown here is derived from an EMBL/GenBank/DDBJ whole genome shotgun (WGS) entry which is preliminary data.</text>
</comment>
<dbReference type="PRINTS" id="PR00047">
    <property type="entry name" value="STROIDFINGER"/>
</dbReference>
<dbReference type="GO" id="GO:0000978">
    <property type="term" value="F:RNA polymerase II cis-regulatory region sequence-specific DNA binding"/>
    <property type="evidence" value="ECO:0007669"/>
    <property type="project" value="TreeGrafter"/>
</dbReference>
<keyword evidence="6" id="KW-0804">Transcription</keyword>
<name>A0A815EMV4_9BILA</name>
<dbReference type="EMBL" id="CAJNRF010014469">
    <property type="protein sequence ID" value="CAF2157382.1"/>
    <property type="molecule type" value="Genomic_DNA"/>
</dbReference>
<evidence type="ECO:0000256" key="8">
    <source>
        <dbReference type="ARBA" id="ARBA00023242"/>
    </source>
</evidence>
<dbReference type="InterPro" id="IPR013088">
    <property type="entry name" value="Znf_NHR/GATA"/>
</dbReference>
<dbReference type="EMBL" id="CAJNOV010008196">
    <property type="protein sequence ID" value="CAF1314154.1"/>
    <property type="molecule type" value="Genomic_DNA"/>
</dbReference>
<dbReference type="GO" id="GO:0030154">
    <property type="term" value="P:cell differentiation"/>
    <property type="evidence" value="ECO:0007669"/>
    <property type="project" value="TreeGrafter"/>
</dbReference>
<keyword evidence="1" id="KW-0479">Metal-binding</keyword>
<dbReference type="PANTHER" id="PTHR24082">
    <property type="entry name" value="NUCLEAR HORMONE RECEPTOR"/>
    <property type="match status" value="1"/>
</dbReference>
<dbReference type="GO" id="GO:0045944">
    <property type="term" value="P:positive regulation of transcription by RNA polymerase II"/>
    <property type="evidence" value="ECO:0007669"/>
    <property type="project" value="TreeGrafter"/>
</dbReference>
<sequence length="367" mass="42488">MSTKKLKPQASQCRICGSSALYSYFGVISCHPCKMFFKRNALSLKKSLICSFDGLCEININNRHVCSACRLAKCFSTGMKVEMMRLSSKREPHINKSKKEMSTEIFNIKTISIVNLLEKDNSSLDQNEWALLTNIINSYDESKLFLKSQHLQSEHDSSRYSVTINEELVRKYIISIYESSGIFIGRNTDISNLSLNSRSVILHTAADNITCLMSGFTLYHSHLFQHKALTNFLASQYGKIEMDYYCWLTKFTPSDSVLFKLGLWLFTFSLNARIFHRDMCIEFDNLGEILEIQNKYAELAWKYLIYRYGYHDAIRRFMILIQWFLSISVSISYARNTQTHVNDIDSLIEQTELTFILDDAEKMVTTN</sequence>
<dbReference type="SUPFAM" id="SSF57716">
    <property type="entry name" value="Glucocorticoid receptor-like (DNA-binding domain)"/>
    <property type="match status" value="1"/>
</dbReference>
<keyword evidence="4" id="KW-0805">Transcription regulation</keyword>
<feature type="domain" description="Nuclear receptor" evidence="9">
    <location>
        <begin position="10"/>
        <end position="86"/>
    </location>
</feature>
<dbReference type="EMBL" id="CAJNRG010001616">
    <property type="protein sequence ID" value="CAF2035525.1"/>
    <property type="molecule type" value="Genomic_DNA"/>
</dbReference>
<evidence type="ECO:0000313" key="15">
    <source>
        <dbReference type="Proteomes" id="UP000663855"/>
    </source>
</evidence>
<dbReference type="PROSITE" id="PS00031">
    <property type="entry name" value="NUCLEAR_REC_DBD_1"/>
    <property type="match status" value="1"/>
</dbReference>
<evidence type="ECO:0000256" key="7">
    <source>
        <dbReference type="ARBA" id="ARBA00023170"/>
    </source>
</evidence>
<keyword evidence="2" id="KW-0863">Zinc-finger</keyword>
<evidence type="ECO:0000313" key="10">
    <source>
        <dbReference type="EMBL" id="CAF1314154.1"/>
    </source>
</evidence>
<keyword evidence="3" id="KW-0862">Zinc</keyword>
<dbReference type="GO" id="GO:0004879">
    <property type="term" value="F:nuclear receptor activity"/>
    <property type="evidence" value="ECO:0007669"/>
    <property type="project" value="TreeGrafter"/>
</dbReference>
<evidence type="ECO:0000256" key="6">
    <source>
        <dbReference type="ARBA" id="ARBA00023163"/>
    </source>
</evidence>
<evidence type="ECO:0000313" key="11">
    <source>
        <dbReference type="EMBL" id="CAF1673694.1"/>
    </source>
</evidence>
<keyword evidence="5" id="KW-0238">DNA-binding</keyword>
<accession>A0A815EMV4</accession>
<dbReference type="EMBL" id="CAJNOW010019599">
    <property type="protein sequence ID" value="CAF1673694.1"/>
    <property type="molecule type" value="Genomic_DNA"/>
</dbReference>
<evidence type="ECO:0000313" key="14">
    <source>
        <dbReference type="EMBL" id="CAF2157382.1"/>
    </source>
</evidence>
<keyword evidence="8" id="KW-0539">Nucleus</keyword>
<evidence type="ECO:0000256" key="2">
    <source>
        <dbReference type="ARBA" id="ARBA00022771"/>
    </source>
</evidence>
<dbReference type="Proteomes" id="UP000663824">
    <property type="component" value="Unassembled WGS sequence"/>
</dbReference>
<keyword evidence="7" id="KW-0675">Receptor</keyword>
<dbReference type="InterPro" id="IPR050234">
    <property type="entry name" value="Nuclear_hormone_rcpt_NR1"/>
</dbReference>
<gene>
    <name evidence="10" type="ORF">CJN711_LOCUS17587</name>
    <name evidence="11" type="ORF">KQP761_LOCUS34838</name>
    <name evidence="12" type="ORF">MBJ925_LOCUS8377</name>
    <name evidence="14" type="ORF">WKI299_LOCUS31660</name>
    <name evidence="13" type="ORF">XDN619_LOCUS5853</name>
</gene>
<dbReference type="Gene3D" id="3.30.50.10">
    <property type="entry name" value="Erythroid Transcription Factor GATA-1, subunit A"/>
    <property type="match status" value="1"/>
</dbReference>
<dbReference type="Proteomes" id="UP000663887">
    <property type="component" value="Unassembled WGS sequence"/>
</dbReference>
<dbReference type="GO" id="GO:0000122">
    <property type="term" value="P:negative regulation of transcription by RNA polymerase II"/>
    <property type="evidence" value="ECO:0007669"/>
    <property type="project" value="TreeGrafter"/>
</dbReference>
<dbReference type="PROSITE" id="PS51257">
    <property type="entry name" value="PROKAR_LIPOPROTEIN"/>
    <property type="match status" value="1"/>
</dbReference>